<evidence type="ECO:0000256" key="1">
    <source>
        <dbReference type="SAM" id="MobiDB-lite"/>
    </source>
</evidence>
<feature type="region of interest" description="Disordered" evidence="1">
    <location>
        <begin position="168"/>
        <end position="192"/>
    </location>
</feature>
<proteinExistence type="predicted"/>
<evidence type="ECO:0000313" key="2">
    <source>
        <dbReference type="EMBL" id="MFB9681713.1"/>
    </source>
</evidence>
<dbReference type="Pfam" id="PF18845">
    <property type="entry name" value="baeRF_family3"/>
    <property type="match status" value="1"/>
</dbReference>
<dbReference type="InterPro" id="IPR041289">
    <property type="entry name" value="Bact_RF_family3"/>
</dbReference>
<comment type="caution">
    <text evidence="2">The sequence shown here is derived from an EMBL/GenBank/DDBJ whole genome shotgun (WGS) entry which is preliminary data.</text>
</comment>
<reference evidence="2 3" key="1">
    <citation type="submission" date="2024-09" db="EMBL/GenBank/DDBJ databases">
        <authorList>
            <person name="Sun Q."/>
            <person name="Mori K."/>
        </authorList>
    </citation>
    <scope>NUCLEOTIDE SEQUENCE [LARGE SCALE GENOMIC DNA]</scope>
    <source>
        <strain evidence="2 3">JCM 3028</strain>
    </source>
</reference>
<sequence length="373" mass="39382">MTMTTTTGIGTIPAPAQITALQQVREYPAISLLLSTTPAAELTGTDALRLDALAAEAVQRLRGELQPAAAAPAIGRLHTLIDQAHRGPTGRGLAVYASAGSQALIRLPIGVRDRAVVDPTFATRDLIRALHRTPRHLVLALNAGHARLLEAAADTLLPAATSAFPMSAGRRTATGRATRGRGRADRPTRQTPAGDFFRQVDAALGAYLCLHPAPLVLVGDERTTAAFKRLSANCQRLAGTVTGNLATTQPAELTGRIRAVLDAYLHRRQDDALALLQQRTAAGRVTSGMPAAWRAARTGRPEMLAVDDSLYYPARLSDDGDTLTPAADIDHPDVIDDAVDELIELVLARGGWIAFTTPGALAGHQGVALVTCR</sequence>
<keyword evidence="3" id="KW-1185">Reference proteome</keyword>
<dbReference type="RefSeq" id="WP_386162925.1">
    <property type="nucleotide sequence ID" value="NZ_JBHMBS010000037.1"/>
</dbReference>
<dbReference type="Proteomes" id="UP001589610">
    <property type="component" value="Unassembled WGS sequence"/>
</dbReference>
<dbReference type="EMBL" id="JBHMBS010000037">
    <property type="protein sequence ID" value="MFB9681713.1"/>
    <property type="molecule type" value="Genomic_DNA"/>
</dbReference>
<evidence type="ECO:0008006" key="4">
    <source>
        <dbReference type="Google" id="ProtNLM"/>
    </source>
</evidence>
<accession>A0ABV5TRF6</accession>
<evidence type="ECO:0000313" key="3">
    <source>
        <dbReference type="Proteomes" id="UP001589610"/>
    </source>
</evidence>
<organism evidence="2 3">
    <name type="scientific">Streptosporangium vulgare</name>
    <dbReference type="NCBI Taxonomy" id="46190"/>
    <lineage>
        <taxon>Bacteria</taxon>
        <taxon>Bacillati</taxon>
        <taxon>Actinomycetota</taxon>
        <taxon>Actinomycetes</taxon>
        <taxon>Streptosporangiales</taxon>
        <taxon>Streptosporangiaceae</taxon>
        <taxon>Streptosporangium</taxon>
    </lineage>
</organism>
<feature type="compositionally biased region" description="Low complexity" evidence="1">
    <location>
        <begin position="168"/>
        <end position="177"/>
    </location>
</feature>
<protein>
    <recommendedName>
        <fullName evidence="4">Peptide chain release factor 1</fullName>
    </recommendedName>
</protein>
<name>A0ABV5TRF6_9ACTN</name>
<gene>
    <name evidence="2" type="ORF">ACFFRH_40080</name>
</gene>